<dbReference type="Gene3D" id="2.170.14.10">
    <property type="entry name" value="Phage P22 tailspike-like, N-terminal domain"/>
    <property type="match status" value="1"/>
</dbReference>
<dbReference type="InterPro" id="IPR036388">
    <property type="entry name" value="WH-like_DNA-bd_sf"/>
</dbReference>
<sequence length="710" mass="76366">MSALSIQPTYPIFTDIDGQPLEDGYIWIGVANLAPIVNPITVYWDAALTIPAVQPIRTRGGYPINSGTPARLYVNSNYSIQVQNRNGSVVYSAPTATERYNEVVLTGINAADVLYDPAGTGAVQTTVQQRLRQQTSVFDFMTAAQIADVQANTALLDVTAAIQKAFDHAGNNGGAVFFPSGTYRTSAVISMPSSNVWVPFIVQGSGDSIIKSTHNGAAINGMPSQNWQLRGMQFDGPGTGSTSSTGFLGSLTQGSIEYCQFKNYYKGINIDNTIMAYLNRVIVTSCEFGIHGVETTGTSFMNLINITNTWVSNCNVGIKGQTWFACTMTNVVSEYNTTYGGQFTGMSSLTMDAVWCEGNPSGDMQFTDSLVTFTNCRFSAGQPTFIYTGGWGGLPKTRVSLSAGQMSSGYLYIEAHNGTTGFVNVAQIQAFDAVSKAQVRNTNYLNNIQLWNFNPTDGSSVTPGEDGLLNLQVNSVNDIINLELLNDAYPNSGLPTLAFSNWGAGNGYSPKLKASFNNILFQGGGGFAPAGSGYFAPENDGGPDLGDASLRWDTVYAVTPAINTSDANEKQQVRELTDAERATATAIKGIIRAFKFNSAVAEKGDDARIHFGVIAQDVQQAFAANGLDASKYGLFCVDTWNEYNGRKVPVDADGKFVVVTYTLNGEPVRPDKEGKLPEGAVEHVEKLDTVQRTRLGVRYEELLSFVITAL</sequence>
<evidence type="ECO:0000259" key="4">
    <source>
        <dbReference type="PROSITE" id="PS51688"/>
    </source>
</evidence>
<keyword evidence="2" id="KW-1227">Viral tail protein</keyword>
<dbReference type="InterPro" id="IPR030392">
    <property type="entry name" value="S74_ICA"/>
</dbReference>
<dbReference type="InterPro" id="IPR011050">
    <property type="entry name" value="Pectin_lyase_fold/virulence"/>
</dbReference>
<dbReference type="EMBL" id="LR796392">
    <property type="protein sequence ID" value="CAB4141567.1"/>
    <property type="molecule type" value="Genomic_DNA"/>
</dbReference>
<evidence type="ECO:0000313" key="5">
    <source>
        <dbReference type="EMBL" id="CAB4141567.1"/>
    </source>
</evidence>
<protein>
    <submittedName>
        <fullName evidence="5">Intramolecular chaperone auto-processing domain containing protein</fullName>
    </submittedName>
</protein>
<evidence type="ECO:0000256" key="1">
    <source>
        <dbReference type="ARBA" id="ARBA00004328"/>
    </source>
</evidence>
<evidence type="ECO:0000256" key="3">
    <source>
        <dbReference type="ARBA" id="ARBA00022844"/>
    </source>
</evidence>
<dbReference type="SUPFAM" id="SSF51327">
    <property type="entry name" value="Head-binding domain of phage P22 tailspike protein"/>
    <property type="match status" value="1"/>
</dbReference>
<dbReference type="Gene3D" id="1.10.10.10">
    <property type="entry name" value="Winged helix-like DNA-binding domain superfamily/Winged helix DNA-binding domain"/>
    <property type="match status" value="1"/>
</dbReference>
<feature type="domain" description="Peptidase S74" evidence="4">
    <location>
        <begin position="565"/>
        <end position="710"/>
    </location>
</feature>
<evidence type="ECO:0000256" key="2">
    <source>
        <dbReference type="ARBA" id="ARBA00022732"/>
    </source>
</evidence>
<comment type="subcellular location">
    <subcellularLocation>
        <location evidence="1">Virion</location>
    </subcellularLocation>
</comment>
<dbReference type="SUPFAM" id="SSF51126">
    <property type="entry name" value="Pectin lyase-like"/>
    <property type="match status" value="1"/>
</dbReference>
<dbReference type="Gene3D" id="2.160.20.10">
    <property type="entry name" value="Single-stranded right-handed beta-helix, Pectin lyase-like"/>
    <property type="match status" value="1"/>
</dbReference>
<accession>A0A6J5M7K3</accession>
<proteinExistence type="predicted"/>
<dbReference type="GO" id="GO:0098015">
    <property type="term" value="C:virus tail"/>
    <property type="evidence" value="ECO:0007669"/>
    <property type="project" value="UniProtKB-KW"/>
</dbReference>
<dbReference type="CDD" id="cd10144">
    <property type="entry name" value="Peptidase_S74_CIMCD"/>
    <property type="match status" value="1"/>
</dbReference>
<dbReference type="PROSITE" id="PS51688">
    <property type="entry name" value="ICA"/>
    <property type="match status" value="1"/>
</dbReference>
<reference evidence="5" key="1">
    <citation type="submission" date="2020-04" db="EMBL/GenBank/DDBJ databases">
        <authorList>
            <person name="Chiriac C."/>
            <person name="Salcher M."/>
            <person name="Ghai R."/>
            <person name="Kavagutti S V."/>
        </authorList>
    </citation>
    <scope>NUCLEOTIDE SEQUENCE</scope>
</reference>
<dbReference type="InterPro" id="IPR036730">
    <property type="entry name" value="P22_tailspike_N_sf"/>
</dbReference>
<name>A0A6J5M7K3_9CAUD</name>
<dbReference type="Pfam" id="PF13884">
    <property type="entry name" value="Peptidase_S74"/>
    <property type="match status" value="1"/>
</dbReference>
<organism evidence="5">
    <name type="scientific">uncultured Caudovirales phage</name>
    <dbReference type="NCBI Taxonomy" id="2100421"/>
    <lineage>
        <taxon>Viruses</taxon>
        <taxon>Duplodnaviria</taxon>
        <taxon>Heunggongvirae</taxon>
        <taxon>Uroviricota</taxon>
        <taxon>Caudoviricetes</taxon>
        <taxon>Peduoviridae</taxon>
        <taxon>Maltschvirus</taxon>
        <taxon>Maltschvirus maltsch</taxon>
    </lineage>
</organism>
<keyword evidence="3" id="KW-0946">Virion</keyword>
<dbReference type="InterPro" id="IPR012334">
    <property type="entry name" value="Pectin_lyas_fold"/>
</dbReference>
<gene>
    <name evidence="5" type="ORF">UFOVP416_32</name>
</gene>
<dbReference type="GO" id="GO:0019058">
    <property type="term" value="P:viral life cycle"/>
    <property type="evidence" value="ECO:0007669"/>
    <property type="project" value="UniProtKB-ARBA"/>
</dbReference>
<dbReference type="GO" id="GO:0051701">
    <property type="term" value="P:biological process involved in interaction with host"/>
    <property type="evidence" value="ECO:0007669"/>
    <property type="project" value="UniProtKB-ARBA"/>
</dbReference>